<organism evidence="1 2">
    <name type="scientific">Blautia stercoris</name>
    <dbReference type="NCBI Taxonomy" id="871664"/>
    <lineage>
        <taxon>Bacteria</taxon>
        <taxon>Bacillati</taxon>
        <taxon>Bacillota</taxon>
        <taxon>Clostridia</taxon>
        <taxon>Lachnospirales</taxon>
        <taxon>Lachnospiraceae</taxon>
        <taxon>Blautia</taxon>
    </lineage>
</organism>
<keyword evidence="2" id="KW-1185">Reference proteome</keyword>
<dbReference type="RefSeq" id="WP_187558871.1">
    <property type="nucleotide sequence ID" value="NZ_JACRTP010000004.1"/>
</dbReference>
<evidence type="ECO:0000313" key="1">
    <source>
        <dbReference type="EMBL" id="MBC8629206.1"/>
    </source>
</evidence>
<protein>
    <submittedName>
        <fullName evidence="1">Uncharacterized protein</fullName>
    </submittedName>
</protein>
<sequence length="46" mass="5376">MSKKKSLQTTLSIWAYTNRKMGKQAARIMKAAMEAEKSLQYLKKKR</sequence>
<name>A0ABR7PEG6_9FIRM</name>
<dbReference type="EMBL" id="JACRTP010000004">
    <property type="protein sequence ID" value="MBC8629206.1"/>
    <property type="molecule type" value="Genomic_DNA"/>
</dbReference>
<comment type="caution">
    <text evidence="1">The sequence shown here is derived from an EMBL/GenBank/DDBJ whole genome shotgun (WGS) entry which is preliminary data.</text>
</comment>
<reference evidence="1 2" key="1">
    <citation type="submission" date="2020-08" db="EMBL/GenBank/DDBJ databases">
        <title>Genome public.</title>
        <authorList>
            <person name="Liu C."/>
            <person name="Sun Q."/>
        </authorList>
    </citation>
    <scope>NUCLEOTIDE SEQUENCE [LARGE SCALE GENOMIC DNA]</scope>
    <source>
        <strain evidence="1 2">3_YM_SP_D4_24.mj</strain>
    </source>
</reference>
<evidence type="ECO:0000313" key="2">
    <source>
        <dbReference type="Proteomes" id="UP000661649"/>
    </source>
</evidence>
<accession>A0ABR7PEG6</accession>
<dbReference type="Proteomes" id="UP000661649">
    <property type="component" value="Unassembled WGS sequence"/>
</dbReference>
<proteinExistence type="predicted"/>
<gene>
    <name evidence="1" type="ORF">H8712_11380</name>
</gene>